<dbReference type="Pfam" id="PF02518">
    <property type="entry name" value="HATPase_c"/>
    <property type="match status" value="1"/>
</dbReference>
<dbReference type="Gene3D" id="1.20.5.1930">
    <property type="match status" value="1"/>
</dbReference>
<keyword evidence="10" id="KW-1133">Transmembrane helix</keyword>
<dbReference type="KEGG" id="sbae:DSM104329_05087"/>
<feature type="transmembrane region" description="Helical" evidence="10">
    <location>
        <begin position="136"/>
        <end position="155"/>
    </location>
</feature>
<dbReference type="AlphaFoldDB" id="A0A9E6Y1W0"/>
<dbReference type="EMBL" id="CP087164">
    <property type="protein sequence ID" value="UGS38657.1"/>
    <property type="molecule type" value="Genomic_DNA"/>
</dbReference>
<feature type="transmembrane region" description="Helical" evidence="10">
    <location>
        <begin position="257"/>
        <end position="280"/>
    </location>
</feature>
<keyword evidence="8" id="KW-0902">Two-component regulatory system</keyword>
<dbReference type="SUPFAM" id="SSF55874">
    <property type="entry name" value="ATPase domain of HSP90 chaperone/DNA topoisomerase II/histidine kinase"/>
    <property type="match status" value="1"/>
</dbReference>
<dbReference type="InterPro" id="IPR011712">
    <property type="entry name" value="Sig_transdc_His_kin_sub3_dim/P"/>
</dbReference>
<evidence type="ECO:0000256" key="4">
    <source>
        <dbReference type="ARBA" id="ARBA00022679"/>
    </source>
</evidence>
<evidence type="ECO:0000256" key="8">
    <source>
        <dbReference type="ARBA" id="ARBA00023012"/>
    </source>
</evidence>
<dbReference type="GO" id="GO:0005524">
    <property type="term" value="F:ATP binding"/>
    <property type="evidence" value="ECO:0007669"/>
    <property type="project" value="UniProtKB-KW"/>
</dbReference>
<keyword evidence="10" id="KW-0472">Membrane</keyword>
<keyword evidence="14" id="KW-1185">Reference proteome</keyword>
<organism evidence="13 14">
    <name type="scientific">Capillimicrobium parvum</name>
    <dbReference type="NCBI Taxonomy" id="2884022"/>
    <lineage>
        <taxon>Bacteria</taxon>
        <taxon>Bacillati</taxon>
        <taxon>Actinomycetota</taxon>
        <taxon>Thermoleophilia</taxon>
        <taxon>Solirubrobacterales</taxon>
        <taxon>Capillimicrobiaceae</taxon>
        <taxon>Capillimicrobium</taxon>
    </lineage>
</organism>
<comment type="catalytic activity">
    <reaction evidence="1">
        <text>ATP + protein L-histidine = ADP + protein N-phospho-L-histidine.</text>
        <dbReference type="EC" id="2.7.13.3"/>
    </reaction>
</comment>
<dbReference type="GO" id="GO:0046983">
    <property type="term" value="F:protein dimerization activity"/>
    <property type="evidence" value="ECO:0007669"/>
    <property type="project" value="InterPro"/>
</dbReference>
<sequence length="619" mass="65350">MGIALPMSARAGGQRHRRAPLLVAGALATGVATAITVALTVAAAPEHPAGIALARALSVAAPCAVGLYAWYRRDGERFGLALLATGALLFVTSLAESRDPVLYTVGRTMGWVVEIGLVFLVLSYPTGRLRGTVDRALVVAVGCVALLTFLPRLVLAQQFSVPSPYASCVNDCPDNALFLLDHEPALVVDILATAGVAGVAVVMLAVIVRLWQRLEGASPLARSMFGPVLLIAMARVALLAAGISLRDADASVAGLQLVSWLLALLVPALALAFLVGLVRWRMFAGRAILRLAECLPGADGRTLQRAFAEAFRDPGLQLAFPAPRGAAEPWCDADGRPLPVPPPGSSRMITTVSDGHRAVAALVHDAALMHAPAMLRAGTAIAGSALGLRQLAAEADAAMREVRRSRARIADSTERERQRIERDLHDGAQQRLVALRIELELAENLIRRDPERGAQRVHELEGRVDDAIDELRALAHGIYPPVLSDRGLAEALRTVAARTAVPVSVQARDVGRYPAVVESTVYFSVLEALQNVLKHAEGVHRVQIELDGVGGQLAFAVRDDGAGMPDGHRPGRGIANMRERMATVGGTVSIVSTPRVGTVVQGRIADVASEAVAGDDPPE</sequence>
<feature type="coiled-coil region" evidence="9">
    <location>
        <begin position="388"/>
        <end position="445"/>
    </location>
</feature>
<dbReference type="PANTHER" id="PTHR24421:SF10">
    <property type="entry name" value="NITRATE_NITRITE SENSOR PROTEIN NARQ"/>
    <property type="match status" value="1"/>
</dbReference>
<evidence type="ECO:0000256" key="2">
    <source>
        <dbReference type="ARBA" id="ARBA00012438"/>
    </source>
</evidence>
<feature type="transmembrane region" description="Helical" evidence="10">
    <location>
        <begin position="50"/>
        <end position="71"/>
    </location>
</feature>
<keyword evidence="10" id="KW-0812">Transmembrane</keyword>
<feature type="transmembrane region" description="Helical" evidence="10">
    <location>
        <begin position="101"/>
        <end position="124"/>
    </location>
</feature>
<keyword evidence="4" id="KW-0808">Transferase</keyword>
<feature type="transmembrane region" description="Helical" evidence="10">
    <location>
        <begin position="21"/>
        <end position="44"/>
    </location>
</feature>
<evidence type="ECO:0000256" key="1">
    <source>
        <dbReference type="ARBA" id="ARBA00000085"/>
    </source>
</evidence>
<name>A0A9E6Y1W0_9ACTN</name>
<evidence type="ECO:0000256" key="9">
    <source>
        <dbReference type="SAM" id="Coils"/>
    </source>
</evidence>
<gene>
    <name evidence="13" type="ORF">DSM104329_05087</name>
</gene>
<keyword evidence="6" id="KW-0418">Kinase</keyword>
<feature type="domain" description="Signal transduction histidine kinase subgroup 3 dimerisation and phosphoacceptor" evidence="12">
    <location>
        <begin position="416"/>
        <end position="482"/>
    </location>
</feature>
<keyword evidence="7" id="KW-0067">ATP-binding</keyword>
<accession>A0A9E6Y1W0</accession>
<feature type="domain" description="Histidine kinase/HSP90-like ATPase" evidence="11">
    <location>
        <begin position="524"/>
        <end position="601"/>
    </location>
</feature>
<dbReference type="InterPro" id="IPR003594">
    <property type="entry name" value="HATPase_dom"/>
</dbReference>
<dbReference type="Gene3D" id="3.30.565.10">
    <property type="entry name" value="Histidine kinase-like ATPase, C-terminal domain"/>
    <property type="match status" value="1"/>
</dbReference>
<evidence type="ECO:0000256" key="10">
    <source>
        <dbReference type="SAM" id="Phobius"/>
    </source>
</evidence>
<dbReference type="PANTHER" id="PTHR24421">
    <property type="entry name" value="NITRATE/NITRITE SENSOR PROTEIN NARX-RELATED"/>
    <property type="match status" value="1"/>
</dbReference>
<evidence type="ECO:0000256" key="6">
    <source>
        <dbReference type="ARBA" id="ARBA00022777"/>
    </source>
</evidence>
<feature type="transmembrane region" description="Helical" evidence="10">
    <location>
        <begin position="190"/>
        <end position="211"/>
    </location>
</feature>
<evidence type="ECO:0000256" key="7">
    <source>
        <dbReference type="ARBA" id="ARBA00022840"/>
    </source>
</evidence>
<feature type="transmembrane region" description="Helical" evidence="10">
    <location>
        <begin position="78"/>
        <end position="95"/>
    </location>
</feature>
<evidence type="ECO:0000256" key="3">
    <source>
        <dbReference type="ARBA" id="ARBA00022553"/>
    </source>
</evidence>
<dbReference type="Proteomes" id="UP001162834">
    <property type="component" value="Chromosome"/>
</dbReference>
<keyword evidence="9" id="KW-0175">Coiled coil</keyword>
<dbReference type="CDD" id="cd16917">
    <property type="entry name" value="HATPase_UhpB-NarQ-NarX-like"/>
    <property type="match status" value="1"/>
</dbReference>
<dbReference type="GO" id="GO:0016020">
    <property type="term" value="C:membrane"/>
    <property type="evidence" value="ECO:0007669"/>
    <property type="project" value="InterPro"/>
</dbReference>
<evidence type="ECO:0000313" key="14">
    <source>
        <dbReference type="Proteomes" id="UP001162834"/>
    </source>
</evidence>
<keyword evidence="3" id="KW-0597">Phosphoprotein</keyword>
<proteinExistence type="predicted"/>
<dbReference type="GO" id="GO:0000155">
    <property type="term" value="F:phosphorelay sensor kinase activity"/>
    <property type="evidence" value="ECO:0007669"/>
    <property type="project" value="InterPro"/>
</dbReference>
<evidence type="ECO:0000256" key="5">
    <source>
        <dbReference type="ARBA" id="ARBA00022741"/>
    </source>
</evidence>
<evidence type="ECO:0000313" key="13">
    <source>
        <dbReference type="EMBL" id="UGS38657.1"/>
    </source>
</evidence>
<dbReference type="InterPro" id="IPR036890">
    <property type="entry name" value="HATPase_C_sf"/>
</dbReference>
<dbReference type="EC" id="2.7.13.3" evidence="2"/>
<dbReference type="InterPro" id="IPR050482">
    <property type="entry name" value="Sensor_HK_TwoCompSys"/>
</dbReference>
<dbReference type="RefSeq" id="WP_259312675.1">
    <property type="nucleotide sequence ID" value="NZ_CP087164.1"/>
</dbReference>
<feature type="transmembrane region" description="Helical" evidence="10">
    <location>
        <begin position="223"/>
        <end position="245"/>
    </location>
</feature>
<evidence type="ECO:0000259" key="11">
    <source>
        <dbReference type="Pfam" id="PF02518"/>
    </source>
</evidence>
<evidence type="ECO:0000259" key="12">
    <source>
        <dbReference type="Pfam" id="PF07730"/>
    </source>
</evidence>
<keyword evidence="5" id="KW-0547">Nucleotide-binding</keyword>
<dbReference type="Pfam" id="PF07730">
    <property type="entry name" value="HisKA_3"/>
    <property type="match status" value="1"/>
</dbReference>
<protein>
    <recommendedName>
        <fullName evidence="2">histidine kinase</fullName>
        <ecNumber evidence="2">2.7.13.3</ecNumber>
    </recommendedName>
</protein>
<reference evidence="13" key="1">
    <citation type="journal article" date="2022" name="Int. J. Syst. Evol. Microbiol.">
        <title>Pseudomonas aegrilactucae sp. nov. and Pseudomonas morbosilactucae sp. nov., pathogens causing bacterial rot of lettuce in Japan.</title>
        <authorList>
            <person name="Sawada H."/>
            <person name="Fujikawa T."/>
            <person name="Satou M."/>
        </authorList>
    </citation>
    <scope>NUCLEOTIDE SEQUENCE</scope>
    <source>
        <strain evidence="13">0166_1</strain>
    </source>
</reference>